<dbReference type="AlphaFoldDB" id="A0A6A6VA41"/>
<protein>
    <submittedName>
        <fullName evidence="1">Uncharacterized protein</fullName>
    </submittedName>
</protein>
<reference evidence="1" key="1">
    <citation type="journal article" date="2020" name="Stud. Mycol.">
        <title>101 Dothideomycetes genomes: a test case for predicting lifestyles and emergence of pathogens.</title>
        <authorList>
            <person name="Haridas S."/>
            <person name="Albert R."/>
            <person name="Binder M."/>
            <person name="Bloem J."/>
            <person name="Labutti K."/>
            <person name="Salamov A."/>
            <person name="Andreopoulos B."/>
            <person name="Baker S."/>
            <person name="Barry K."/>
            <person name="Bills G."/>
            <person name="Bluhm B."/>
            <person name="Cannon C."/>
            <person name="Castanera R."/>
            <person name="Culley D."/>
            <person name="Daum C."/>
            <person name="Ezra D."/>
            <person name="Gonzalez J."/>
            <person name="Henrissat B."/>
            <person name="Kuo A."/>
            <person name="Liang C."/>
            <person name="Lipzen A."/>
            <person name="Lutzoni F."/>
            <person name="Magnuson J."/>
            <person name="Mondo S."/>
            <person name="Nolan M."/>
            <person name="Ohm R."/>
            <person name="Pangilinan J."/>
            <person name="Park H.-J."/>
            <person name="Ramirez L."/>
            <person name="Alfaro M."/>
            <person name="Sun H."/>
            <person name="Tritt A."/>
            <person name="Yoshinaga Y."/>
            <person name="Zwiers L.-H."/>
            <person name="Turgeon B."/>
            <person name="Goodwin S."/>
            <person name="Spatafora J."/>
            <person name="Crous P."/>
            <person name="Grigoriev I."/>
        </authorList>
    </citation>
    <scope>NUCLEOTIDE SEQUENCE</scope>
    <source>
        <strain evidence="1">CBS 119925</strain>
    </source>
</reference>
<dbReference type="PANTHER" id="PTHR40619">
    <property type="entry name" value="FUNGAL STAND N-TERMINAL GOODBYE DOMAIN-CONTAINING PROTEIN"/>
    <property type="match status" value="1"/>
</dbReference>
<sequence length="712" mass="81375">MHWNLKKVANRDRKDDANFLAKEAPKLHDGFGGSSEYDAVKGVFVEAKPYRHLEVALKEYVPYNLGIQFPDGAWDELFDKLSGTESGYQDQKRTARRLFWWNIGERKEHIMPWVALIPDAYGLSVVKASIALVLKLAEDSVEKRDRIFNAFATLRDTLQDAMSKRKSFRTDSHVGACADNLYFTLVEAIEDLILFAAPAKSSWRRWIPRFEHDPDPQDPDQILRRVSEKTAALEQAVSQSRDEKLINTERLSKHTNAQMTFVRHDVKSTEINTREALTKLNAQGEVLGGVDENVLHIRNVHGEVLDRVDESVLHMRSGMKQEKRANDEFRNWMVKNQHRQNKIIRENERNMMARQVQQERNMMSGQVQSRNELLLMYELLRQEYQSVRDVLEEVKSQAVRSHAVQRVAVVSAERLVEILASPIHVNGDPHALETLLNQPSDDLERTLFQRNRFKPSVQAQAQSLLRYGRFKQWLGQHHPDMISVEGNMASAALDRLSVMSVFCATLAVATMKVKSTDVVIHFFCGLHTSVNDNWSGPNGLVRSLLVQVLTALLNMDILDLAFINDRQYLRDLESHDLQTLCDTLHALLYQFPSDVTVYCIIDGIPCFDTNRMFNELSLVLRALTDMVRDQSLVPIFKVLLATPKNSSTRVKRMLLPQDTVMLASSNIFPTEISNKLVEARLLRSAPQVPRVGQDFTLDGSDSWHEMGGYETD</sequence>
<evidence type="ECO:0000313" key="1">
    <source>
        <dbReference type="EMBL" id="KAF2746161.1"/>
    </source>
</evidence>
<evidence type="ECO:0000313" key="2">
    <source>
        <dbReference type="Proteomes" id="UP000799440"/>
    </source>
</evidence>
<organism evidence="1 2">
    <name type="scientific">Sporormia fimetaria CBS 119925</name>
    <dbReference type="NCBI Taxonomy" id="1340428"/>
    <lineage>
        <taxon>Eukaryota</taxon>
        <taxon>Fungi</taxon>
        <taxon>Dikarya</taxon>
        <taxon>Ascomycota</taxon>
        <taxon>Pezizomycotina</taxon>
        <taxon>Dothideomycetes</taxon>
        <taxon>Pleosporomycetidae</taxon>
        <taxon>Pleosporales</taxon>
        <taxon>Sporormiaceae</taxon>
        <taxon>Sporormia</taxon>
    </lineage>
</organism>
<dbReference type="OrthoDB" id="5419927at2759"/>
<dbReference type="Proteomes" id="UP000799440">
    <property type="component" value="Unassembled WGS sequence"/>
</dbReference>
<dbReference type="EMBL" id="MU006579">
    <property type="protein sequence ID" value="KAF2746161.1"/>
    <property type="molecule type" value="Genomic_DNA"/>
</dbReference>
<accession>A0A6A6VA41</accession>
<keyword evidence="2" id="KW-1185">Reference proteome</keyword>
<gene>
    <name evidence="1" type="ORF">M011DRAFT_469019</name>
</gene>
<proteinExistence type="predicted"/>
<dbReference type="PANTHER" id="PTHR40619:SF3">
    <property type="entry name" value="FUNGAL STAND N-TERMINAL GOODBYE DOMAIN-CONTAINING PROTEIN"/>
    <property type="match status" value="1"/>
</dbReference>
<name>A0A6A6VA41_9PLEO</name>